<comment type="domain">
    <text evidence="9">Consists of 3 domains; the N-terminus binds the ribosome, the middle domain has PPIase activity, while the C-terminus has intrinsic chaperone activity on its own.</text>
</comment>
<dbReference type="InterPro" id="IPR005215">
    <property type="entry name" value="Trig_fac"/>
</dbReference>
<dbReference type="OrthoDB" id="9767721at2"/>
<keyword evidence="9" id="KW-0963">Cytoplasm</keyword>
<dbReference type="Proteomes" id="UP000315700">
    <property type="component" value="Chromosome"/>
</dbReference>
<dbReference type="HAMAP" id="MF_00303">
    <property type="entry name" value="Trigger_factor_Tig"/>
    <property type="match status" value="1"/>
</dbReference>
<dbReference type="Gene3D" id="3.10.50.40">
    <property type="match status" value="1"/>
</dbReference>
<sequence>MAEKETAVAEAVAPAPGEAKLKLDVEVSPVGPCKKHVRVKIARASLDEVEGSVIDRFAGEAQVPGFRVGHVPLALVKKRFKKELNEQIKQRVLMQSLEQLADEKDLDPINEPKLDLDAIDIPDDGDFEYEFDVEVRPEFDLPKYKGLKIERPVREISEQDIDDHLSRYLEQYGQLTPIEEPARDGDFLTVNIEFAKDGEVVKSLQETSLRVRPTLRFADGEITGFDKLMTGVKAGDVKEATVTVSLEAPTIELRGEKVTAKFEVLDVKRLDTPELNEEFLTRLNVTSEESLRKLIRGNLERQVTYTQRQQTRSQVLGQITESAKWDLPEELVSKQVNNALRREILEMQQAGFTSDEILTRQNELRQKSLTMTRRNLKEHFVLDRIAEEEKLEVTGQEINDEILLMALQSGENPRRVRSRLQKSGVIENLEAQIRERKAVDVILESATFKDVPMELPASRDVYSVEYSICPETEAAEAEVAAEE</sequence>
<dbReference type="PIRSF" id="PIRSF003095">
    <property type="entry name" value="Trigger_factor"/>
    <property type="match status" value="1"/>
</dbReference>
<dbReference type="KEGG" id="ccos:Pan44_32890"/>
<evidence type="ECO:0000256" key="5">
    <source>
        <dbReference type="ARBA" id="ARBA00023110"/>
    </source>
</evidence>
<dbReference type="SUPFAM" id="SSF109998">
    <property type="entry name" value="Triger factor/SurA peptide-binding domain-like"/>
    <property type="match status" value="1"/>
</dbReference>
<dbReference type="GO" id="GO:0044183">
    <property type="term" value="F:protein folding chaperone"/>
    <property type="evidence" value="ECO:0007669"/>
    <property type="project" value="TreeGrafter"/>
</dbReference>
<keyword evidence="7 9" id="KW-0413">Isomerase</keyword>
<dbReference type="EC" id="5.2.1.8" evidence="3 9"/>
<dbReference type="InterPro" id="IPR037041">
    <property type="entry name" value="Trigger_fac_C_sf"/>
</dbReference>
<evidence type="ECO:0000256" key="3">
    <source>
        <dbReference type="ARBA" id="ARBA00013194"/>
    </source>
</evidence>
<dbReference type="InterPro" id="IPR008880">
    <property type="entry name" value="Trigger_fac_C"/>
</dbReference>
<dbReference type="GO" id="GO:0051083">
    <property type="term" value="P:'de novo' cotranslational protein folding"/>
    <property type="evidence" value="ECO:0007669"/>
    <property type="project" value="TreeGrafter"/>
</dbReference>
<evidence type="ECO:0000256" key="6">
    <source>
        <dbReference type="ARBA" id="ARBA00023186"/>
    </source>
</evidence>
<dbReference type="InterPro" id="IPR008881">
    <property type="entry name" value="Trigger_fac_ribosome-bd_bac"/>
</dbReference>
<dbReference type="NCBIfam" id="TIGR00115">
    <property type="entry name" value="tig"/>
    <property type="match status" value="1"/>
</dbReference>
<proteinExistence type="inferred from homology"/>
<dbReference type="GO" id="GO:0043335">
    <property type="term" value="P:protein unfolding"/>
    <property type="evidence" value="ECO:0007669"/>
    <property type="project" value="TreeGrafter"/>
</dbReference>
<dbReference type="SUPFAM" id="SSF54534">
    <property type="entry name" value="FKBP-like"/>
    <property type="match status" value="1"/>
</dbReference>
<reference evidence="12 13" key="1">
    <citation type="submission" date="2019-02" db="EMBL/GenBank/DDBJ databases">
        <title>Deep-cultivation of Planctomycetes and their phenomic and genomic characterization uncovers novel biology.</title>
        <authorList>
            <person name="Wiegand S."/>
            <person name="Jogler M."/>
            <person name="Boedeker C."/>
            <person name="Pinto D."/>
            <person name="Vollmers J."/>
            <person name="Rivas-Marin E."/>
            <person name="Kohn T."/>
            <person name="Peeters S.H."/>
            <person name="Heuer A."/>
            <person name="Rast P."/>
            <person name="Oberbeckmann S."/>
            <person name="Bunk B."/>
            <person name="Jeske O."/>
            <person name="Meyerdierks A."/>
            <person name="Storesund J.E."/>
            <person name="Kallscheuer N."/>
            <person name="Luecker S."/>
            <person name="Lage O.M."/>
            <person name="Pohl T."/>
            <person name="Merkel B.J."/>
            <person name="Hornburger P."/>
            <person name="Mueller R.-W."/>
            <person name="Bruemmer F."/>
            <person name="Labrenz M."/>
            <person name="Spormann A.M."/>
            <person name="Op den Camp H."/>
            <person name="Overmann J."/>
            <person name="Amann R."/>
            <person name="Jetten M.S.M."/>
            <person name="Mascher T."/>
            <person name="Medema M.H."/>
            <person name="Devos D.P."/>
            <person name="Kaster A.-K."/>
            <person name="Ovreas L."/>
            <person name="Rohde M."/>
            <person name="Galperin M.Y."/>
            <person name="Jogler C."/>
        </authorList>
    </citation>
    <scope>NUCLEOTIDE SEQUENCE [LARGE SCALE GENOMIC DNA]</scope>
    <source>
        <strain evidence="12 13">Pan44</strain>
    </source>
</reference>
<dbReference type="PANTHER" id="PTHR30560">
    <property type="entry name" value="TRIGGER FACTOR CHAPERONE AND PEPTIDYL-PROLYL CIS/TRANS ISOMERASE"/>
    <property type="match status" value="1"/>
</dbReference>
<dbReference type="GO" id="GO:0051301">
    <property type="term" value="P:cell division"/>
    <property type="evidence" value="ECO:0007669"/>
    <property type="project" value="UniProtKB-KW"/>
</dbReference>
<keyword evidence="13" id="KW-1185">Reference proteome</keyword>
<evidence type="ECO:0000256" key="8">
    <source>
        <dbReference type="ARBA" id="ARBA00029986"/>
    </source>
</evidence>
<name>A0A517SGM7_9PLAN</name>
<dbReference type="InterPro" id="IPR027304">
    <property type="entry name" value="Trigger_fact/SurA_dom_sf"/>
</dbReference>
<comment type="function">
    <text evidence="9">Involved in protein export. Acts as a chaperone by maintaining the newly synthesized protein in an open conformation. Functions as a peptidyl-prolyl cis-trans isomerase.</text>
</comment>
<evidence type="ECO:0000256" key="1">
    <source>
        <dbReference type="ARBA" id="ARBA00000971"/>
    </source>
</evidence>
<comment type="subcellular location">
    <subcellularLocation>
        <location evidence="9">Cytoplasm</location>
    </subcellularLocation>
    <text evidence="9">About half TF is bound to the ribosome near the polypeptide exit tunnel while the other half is free in the cytoplasm.</text>
</comment>
<dbReference type="GO" id="GO:0003755">
    <property type="term" value="F:peptidyl-prolyl cis-trans isomerase activity"/>
    <property type="evidence" value="ECO:0007669"/>
    <property type="project" value="UniProtKB-UniRule"/>
</dbReference>
<dbReference type="SUPFAM" id="SSF102735">
    <property type="entry name" value="Trigger factor ribosome-binding domain"/>
    <property type="match status" value="1"/>
</dbReference>
<evidence type="ECO:0000256" key="4">
    <source>
        <dbReference type="ARBA" id="ARBA00016902"/>
    </source>
</evidence>
<dbReference type="EMBL" id="CP036271">
    <property type="protein sequence ID" value="QDT55247.1"/>
    <property type="molecule type" value="Genomic_DNA"/>
</dbReference>
<keyword evidence="6 9" id="KW-0143">Chaperone</keyword>
<evidence type="ECO:0000256" key="9">
    <source>
        <dbReference type="HAMAP-Rule" id="MF_00303"/>
    </source>
</evidence>
<gene>
    <name evidence="9 12" type="primary">tig</name>
    <name evidence="12" type="ORF">Pan44_32890</name>
</gene>
<dbReference type="PANTHER" id="PTHR30560:SF3">
    <property type="entry name" value="TRIGGER FACTOR-LIKE PROTEIN TIG, CHLOROPLASTIC"/>
    <property type="match status" value="1"/>
</dbReference>
<evidence type="ECO:0000256" key="7">
    <source>
        <dbReference type="ARBA" id="ARBA00023235"/>
    </source>
</evidence>
<dbReference type="InterPro" id="IPR046357">
    <property type="entry name" value="PPIase_dom_sf"/>
</dbReference>
<comment type="similarity">
    <text evidence="2 9">Belongs to the FKBP-type PPIase family. Tig subfamily.</text>
</comment>
<dbReference type="InterPro" id="IPR036611">
    <property type="entry name" value="Trigger_fac_ribosome-bd_sf"/>
</dbReference>
<dbReference type="Gene3D" id="1.10.3120.10">
    <property type="entry name" value="Trigger factor, C-terminal domain"/>
    <property type="match status" value="1"/>
</dbReference>
<dbReference type="AlphaFoldDB" id="A0A517SGM7"/>
<dbReference type="GO" id="GO:0005737">
    <property type="term" value="C:cytoplasm"/>
    <property type="evidence" value="ECO:0007669"/>
    <property type="project" value="UniProtKB-SubCell"/>
</dbReference>
<evidence type="ECO:0000259" key="11">
    <source>
        <dbReference type="Pfam" id="PF05698"/>
    </source>
</evidence>
<evidence type="ECO:0000259" key="10">
    <source>
        <dbReference type="Pfam" id="PF05697"/>
    </source>
</evidence>
<feature type="domain" description="Trigger factor ribosome-binding bacterial" evidence="10">
    <location>
        <begin position="25"/>
        <end position="167"/>
    </location>
</feature>
<comment type="catalytic activity">
    <reaction evidence="1 9">
        <text>[protein]-peptidylproline (omega=180) = [protein]-peptidylproline (omega=0)</text>
        <dbReference type="Rhea" id="RHEA:16237"/>
        <dbReference type="Rhea" id="RHEA-COMP:10747"/>
        <dbReference type="Rhea" id="RHEA-COMP:10748"/>
        <dbReference type="ChEBI" id="CHEBI:83833"/>
        <dbReference type="ChEBI" id="CHEBI:83834"/>
        <dbReference type="EC" id="5.2.1.8"/>
    </reaction>
</comment>
<evidence type="ECO:0000256" key="2">
    <source>
        <dbReference type="ARBA" id="ARBA00005464"/>
    </source>
</evidence>
<dbReference type="Pfam" id="PF05698">
    <property type="entry name" value="Trigger_C"/>
    <property type="match status" value="1"/>
</dbReference>
<dbReference type="Gene3D" id="3.30.70.1050">
    <property type="entry name" value="Trigger factor ribosome-binding domain"/>
    <property type="match status" value="1"/>
</dbReference>
<keyword evidence="5 9" id="KW-0697">Rotamase</keyword>
<keyword evidence="9" id="KW-0132">Cell division</keyword>
<organism evidence="12 13">
    <name type="scientific">Caulifigura coniformis</name>
    <dbReference type="NCBI Taxonomy" id="2527983"/>
    <lineage>
        <taxon>Bacteria</taxon>
        <taxon>Pseudomonadati</taxon>
        <taxon>Planctomycetota</taxon>
        <taxon>Planctomycetia</taxon>
        <taxon>Planctomycetales</taxon>
        <taxon>Planctomycetaceae</taxon>
        <taxon>Caulifigura</taxon>
    </lineage>
</organism>
<dbReference type="GO" id="GO:0043022">
    <property type="term" value="F:ribosome binding"/>
    <property type="evidence" value="ECO:0007669"/>
    <property type="project" value="TreeGrafter"/>
</dbReference>
<evidence type="ECO:0000313" key="12">
    <source>
        <dbReference type="EMBL" id="QDT55247.1"/>
    </source>
</evidence>
<dbReference type="RefSeq" id="WP_145031019.1">
    <property type="nucleotide sequence ID" value="NZ_CP036271.1"/>
</dbReference>
<keyword evidence="9" id="KW-0131">Cell cycle</keyword>
<dbReference type="GO" id="GO:0015031">
    <property type="term" value="P:protein transport"/>
    <property type="evidence" value="ECO:0007669"/>
    <property type="project" value="UniProtKB-UniRule"/>
</dbReference>
<dbReference type="Pfam" id="PF05697">
    <property type="entry name" value="Trigger_N"/>
    <property type="match status" value="1"/>
</dbReference>
<protein>
    <recommendedName>
        <fullName evidence="4 9">Trigger factor</fullName>
        <shortName evidence="9">TF</shortName>
        <ecNumber evidence="3 9">5.2.1.8</ecNumber>
    </recommendedName>
    <alternativeName>
        <fullName evidence="8 9">PPIase</fullName>
    </alternativeName>
</protein>
<dbReference type="FunCoup" id="A0A517SGM7">
    <property type="interactions" value="620"/>
</dbReference>
<evidence type="ECO:0000313" key="13">
    <source>
        <dbReference type="Proteomes" id="UP000315700"/>
    </source>
</evidence>
<feature type="domain" description="Trigger factor C-terminal" evidence="11">
    <location>
        <begin position="289"/>
        <end position="444"/>
    </location>
</feature>
<accession>A0A517SGM7</accession>
<dbReference type="InParanoid" id="A0A517SGM7"/>